<reference evidence="5" key="2">
    <citation type="submission" date="2016-11" db="EMBL/GenBank/DDBJ databases">
        <authorList>
            <person name="Varghese N."/>
            <person name="Submissions S."/>
        </authorList>
    </citation>
    <scope>NUCLEOTIDE SEQUENCE [LARGE SCALE GENOMIC DNA]</scope>
    <source>
        <strain evidence="5">C3</strain>
    </source>
</reference>
<keyword evidence="5" id="KW-1185">Reference proteome</keyword>
<name>A0A1K1QSN3_SELRU</name>
<reference evidence="6 7" key="1">
    <citation type="submission" date="2016-10" db="EMBL/GenBank/DDBJ databases">
        <authorList>
            <person name="de Groot N.N."/>
        </authorList>
    </citation>
    <scope>NUCLEOTIDE SEQUENCE [LARGE SCALE GENOMIC DNA]</scope>
    <source>
        <strain evidence="2 6">DSM 2872</strain>
        <strain evidence="3 7">L14</strain>
    </source>
</reference>
<dbReference type="EMBL" id="FPJA01000014">
    <property type="protein sequence ID" value="SFW62781.1"/>
    <property type="molecule type" value="Genomic_DNA"/>
</dbReference>
<dbReference type="Proteomes" id="UP000183469">
    <property type="component" value="Unassembled WGS sequence"/>
</dbReference>
<reference evidence="1" key="4">
    <citation type="submission" date="2019-04" db="EMBL/GenBank/DDBJ databases">
        <title>Evolution of Biomass-Degrading Anaerobic Consortia Revealed by Metagenomics.</title>
        <authorList>
            <person name="Peng X."/>
        </authorList>
    </citation>
    <scope>NUCLEOTIDE SEQUENCE</scope>
    <source>
        <strain evidence="1">SIG242</strain>
    </source>
</reference>
<dbReference type="EMBL" id="FNQG01000003">
    <property type="protein sequence ID" value="SDZ83100.1"/>
    <property type="molecule type" value="Genomic_DNA"/>
</dbReference>
<dbReference type="RefSeq" id="WP_072306962.1">
    <property type="nucleotide sequence ID" value="NZ_FNQG01000003.1"/>
</dbReference>
<evidence type="ECO:0000313" key="7">
    <source>
        <dbReference type="Proteomes" id="UP000183843"/>
    </source>
</evidence>
<dbReference type="EMBL" id="FOJX01000002">
    <property type="protein sequence ID" value="SFA86094.1"/>
    <property type="molecule type" value="Genomic_DNA"/>
</dbReference>
<dbReference type="EMBL" id="SVCA01000002">
    <property type="protein sequence ID" value="MBE6084645.1"/>
    <property type="molecule type" value="Genomic_DNA"/>
</dbReference>
<reference evidence="4" key="3">
    <citation type="submission" date="2016-11" db="EMBL/GenBank/DDBJ databases">
        <authorList>
            <person name="Jaros S."/>
            <person name="Januszkiewicz K."/>
            <person name="Wedrychowicz H."/>
        </authorList>
    </citation>
    <scope>NUCLEOTIDE SEQUENCE [LARGE SCALE GENOMIC DNA]</scope>
    <source>
        <strain evidence="4">C3</strain>
    </source>
</reference>
<dbReference type="AlphaFoldDB" id="A0A1K1QSN3"/>
<proteinExistence type="predicted"/>
<evidence type="ECO:0000313" key="1">
    <source>
        <dbReference type="EMBL" id="MBE6084645.1"/>
    </source>
</evidence>
<evidence type="ECO:0000313" key="2">
    <source>
        <dbReference type="EMBL" id="SDZ83100.1"/>
    </source>
</evidence>
<evidence type="ECO:0000313" key="3">
    <source>
        <dbReference type="EMBL" id="SFA86094.1"/>
    </source>
</evidence>
<gene>
    <name evidence="1" type="ORF">E7203_04140</name>
    <name evidence="4" type="ORF">SAMN02910323_0102</name>
    <name evidence="3" type="ORF">SAMN05216587_102405</name>
    <name evidence="2" type="ORF">SAMN05660648_00763</name>
</gene>
<evidence type="ECO:0000313" key="6">
    <source>
        <dbReference type="Proteomes" id="UP000183469"/>
    </source>
</evidence>
<evidence type="ECO:0000313" key="5">
    <source>
        <dbReference type="Proteomes" id="UP000182958"/>
    </source>
</evidence>
<dbReference type="Proteomes" id="UP000183843">
    <property type="component" value="Unassembled WGS sequence"/>
</dbReference>
<dbReference type="Proteomes" id="UP000772151">
    <property type="component" value="Unassembled WGS sequence"/>
</dbReference>
<sequence length="108" mass="12086">MLLVRLYRVEDKEVMVMDGTNGYMPETGAIRLLASRESGVGADRVIVYCGKQNREGFRAFAADGSEMELTAEDCLLLSRQQADIEVRLTDYFVGRMRQADEEKLAAAC</sequence>
<accession>A0A1K1QSN3</accession>
<dbReference type="Proteomes" id="UP000182958">
    <property type="component" value="Unassembled WGS sequence"/>
</dbReference>
<organism evidence="4 5">
    <name type="scientific">Selenomonas ruminantium</name>
    <dbReference type="NCBI Taxonomy" id="971"/>
    <lineage>
        <taxon>Bacteria</taxon>
        <taxon>Bacillati</taxon>
        <taxon>Bacillota</taxon>
        <taxon>Negativicutes</taxon>
        <taxon>Selenomonadales</taxon>
        <taxon>Selenomonadaceae</taxon>
        <taxon>Selenomonas</taxon>
    </lineage>
</organism>
<dbReference type="OrthoDB" id="1666310at2"/>
<evidence type="ECO:0000313" key="4">
    <source>
        <dbReference type="EMBL" id="SFW62781.1"/>
    </source>
</evidence>
<protein>
    <submittedName>
        <fullName evidence="1">Diaminopimelate epimerase</fullName>
    </submittedName>
</protein>